<evidence type="ECO:0000313" key="2">
    <source>
        <dbReference type="EMBL" id="GFF42708.1"/>
    </source>
</evidence>
<dbReference type="InterPro" id="IPR050180">
    <property type="entry name" value="RNR_Ribonuclease"/>
</dbReference>
<dbReference type="SMART" id="SM00955">
    <property type="entry name" value="RNB"/>
    <property type="match status" value="1"/>
</dbReference>
<accession>A0A8H3S437</accession>
<reference evidence="2 3" key="1">
    <citation type="submission" date="2020-01" db="EMBL/GenBank/DDBJ databases">
        <title>Draft genome sequence of Aspergillus udagawae IFM 46972.</title>
        <authorList>
            <person name="Takahashi H."/>
            <person name="Yaguchi T."/>
        </authorList>
    </citation>
    <scope>NUCLEOTIDE SEQUENCE [LARGE SCALE GENOMIC DNA]</scope>
    <source>
        <strain evidence="2 3">IFM 46972</strain>
    </source>
</reference>
<organism evidence="2 3">
    <name type="scientific">Aspergillus udagawae</name>
    <dbReference type="NCBI Taxonomy" id="91492"/>
    <lineage>
        <taxon>Eukaryota</taxon>
        <taxon>Fungi</taxon>
        <taxon>Dikarya</taxon>
        <taxon>Ascomycota</taxon>
        <taxon>Pezizomycotina</taxon>
        <taxon>Eurotiomycetes</taxon>
        <taxon>Eurotiomycetidae</taxon>
        <taxon>Eurotiales</taxon>
        <taxon>Aspergillaceae</taxon>
        <taxon>Aspergillus</taxon>
        <taxon>Aspergillus subgen. Fumigati</taxon>
    </lineage>
</organism>
<evidence type="ECO:0000259" key="1">
    <source>
        <dbReference type="SMART" id="SM00955"/>
    </source>
</evidence>
<protein>
    <submittedName>
        <fullName evidence="2">Mitochondrial protein cyt-4</fullName>
    </submittedName>
</protein>
<dbReference type="Proteomes" id="UP000465221">
    <property type="component" value="Unassembled WGS sequence"/>
</dbReference>
<dbReference type="InterPro" id="IPR056625">
    <property type="entry name" value="SH3_CYT4"/>
</dbReference>
<dbReference type="PANTHER" id="PTHR23355">
    <property type="entry name" value="RIBONUCLEASE"/>
    <property type="match status" value="1"/>
</dbReference>
<dbReference type="EMBL" id="BLKC01000050">
    <property type="protein sequence ID" value="GFF42708.1"/>
    <property type="molecule type" value="Genomic_DNA"/>
</dbReference>
<feature type="domain" description="RNB" evidence="1">
    <location>
        <begin position="554"/>
        <end position="899"/>
    </location>
</feature>
<dbReference type="Pfam" id="PF00773">
    <property type="entry name" value="RNB"/>
    <property type="match status" value="2"/>
</dbReference>
<dbReference type="Pfam" id="PF23216">
    <property type="entry name" value="WHD_CYT4"/>
    <property type="match status" value="1"/>
</dbReference>
<dbReference type="InterPro" id="IPR001900">
    <property type="entry name" value="RNase_II/R"/>
</dbReference>
<dbReference type="GO" id="GO:0000932">
    <property type="term" value="C:P-body"/>
    <property type="evidence" value="ECO:0007669"/>
    <property type="project" value="TreeGrafter"/>
</dbReference>
<name>A0A8H3S437_9EURO</name>
<dbReference type="PANTHER" id="PTHR23355:SF65">
    <property type="entry name" value="EXORIBONUCLEASE CYT-4, PUTATIVE (AFU_ORTHOLOGUE AFUA_7G01550)-RELATED"/>
    <property type="match status" value="1"/>
</dbReference>
<dbReference type="InterPro" id="IPR056624">
    <property type="entry name" value="WH_CYT4"/>
</dbReference>
<proteinExistence type="predicted"/>
<dbReference type="GO" id="GO:0003723">
    <property type="term" value="F:RNA binding"/>
    <property type="evidence" value="ECO:0007669"/>
    <property type="project" value="InterPro"/>
</dbReference>
<dbReference type="GO" id="GO:0000175">
    <property type="term" value="F:3'-5'-RNA exonuclease activity"/>
    <property type="evidence" value="ECO:0007669"/>
    <property type="project" value="TreeGrafter"/>
</dbReference>
<gene>
    <name evidence="2" type="ORF">IFM46972_06961</name>
</gene>
<sequence>MKDWLGPASDRQGGELRNAGKMQQVFDGDKQMMVRHFLNLQGGFQLYYVLIPGDVFVGAKDFSTAGQDTQQTTTSIEDILLKTEFEENKDIRNYLRKWQETHPNILDPVRGPGTASTLDPSAPWVGNMLNDSKEAFDAGSDVLREADEESLEFHNIGDEGEGADEFLQPGDLVALSTVDGILSFAIYVRSVHKQQQFYTERGKWRIAYSKDLDYVVKGFAPPELVAPLLPHFPDTMAQMSFEMQSAIEGGVPRPVGAPLLQRISDFEAKIQDVYRDNAHILDNLHEIVADEEEKLEYTLEELACKVLGIEEEVLDETILFAVHQAIRRNSFIIENDRSSLFTNHYLVQPKRVARLLDTVTKWVHEHQEYLVRSATGRVIGEEKSNMKDHPLQQFLQKAQRLIRVSRKVRSPTIMASVGPTAHRFAPGQDGKPMVYREMLTEKFNDTDRMIIEYLLLWCIPPRRMNSGSLRSAGSHIMRATGMYTTLELNAATVKLFLQELGVLSPWENLRLLDQSLALPGHGVSSRSDAMWEDVKQVCEKLKSEGLSDRMQSLRTDFGNLPVYCVDNPDAQEIDDGVSLEPIPSSNDTFWIHIHIANPSAFVEPDSSIMEYAAVRNQTLYVPERTYPMLPSSLTQSHFSLAPGRPTLTFSAKMNLQGEVLETKIANGIVRNVIYITHGKLRSLFEPTTGSSDTLTVGGTITQPHSREELQSSLAPEDERAFHTLRKLMLSFREYRLKNGAMEWPSPADNSVSVFAGTAPMKPYNMDISKGRYYLGDPIIQLRLQDIDPHEVPDLTKRNLISTLMNFACWISGKWCAERNIPAVYDGTCYHPEYPRLTNENMAEYGGEGWLHLTAPKGISSSTPIPHIPLGLDAYIKSTSPLRRYIDLLAHYQIEAALRFEHERGRPLDATKDTSVLPFSKDYVDKYISRSRWKRNRIRDCDAASKQFWSCMLLFRAFYFAECTLPETFPCLLHKPYSCTSMAGTEFGQGYAGVITSLGVRCQILTHNVPDANILSVVEAKITSVDLARMLVVMEATRVVKHFERVGEWR</sequence>
<comment type="caution">
    <text evidence="2">The sequence shown here is derived from an EMBL/GenBank/DDBJ whole genome shotgun (WGS) entry which is preliminary data.</text>
</comment>
<dbReference type="SUPFAM" id="SSF50249">
    <property type="entry name" value="Nucleic acid-binding proteins"/>
    <property type="match status" value="1"/>
</dbReference>
<dbReference type="InterPro" id="IPR012340">
    <property type="entry name" value="NA-bd_OB-fold"/>
</dbReference>
<dbReference type="GO" id="GO:0006402">
    <property type="term" value="P:mRNA catabolic process"/>
    <property type="evidence" value="ECO:0007669"/>
    <property type="project" value="TreeGrafter"/>
</dbReference>
<dbReference type="Pfam" id="PF23214">
    <property type="entry name" value="SH3_CYT4"/>
    <property type="match status" value="1"/>
</dbReference>
<dbReference type="AlphaFoldDB" id="A0A8H3S437"/>
<evidence type="ECO:0000313" key="3">
    <source>
        <dbReference type="Proteomes" id="UP000465221"/>
    </source>
</evidence>